<evidence type="ECO:0000313" key="3">
    <source>
        <dbReference type="EMBL" id="MFD2420739.1"/>
    </source>
</evidence>
<protein>
    <submittedName>
        <fullName evidence="3">Uncharacterized protein</fullName>
    </submittedName>
</protein>
<dbReference type="Proteomes" id="UP001597417">
    <property type="component" value="Unassembled WGS sequence"/>
</dbReference>
<keyword evidence="2" id="KW-1133">Transmembrane helix</keyword>
<feature type="transmembrane region" description="Helical" evidence="2">
    <location>
        <begin position="71"/>
        <end position="99"/>
    </location>
</feature>
<keyword evidence="4" id="KW-1185">Reference proteome</keyword>
<dbReference type="RefSeq" id="WP_378268942.1">
    <property type="nucleotide sequence ID" value="NZ_JBHUKR010000020.1"/>
</dbReference>
<keyword evidence="2" id="KW-0472">Membrane</keyword>
<organism evidence="3 4">
    <name type="scientific">Amycolatopsis pigmentata</name>
    <dbReference type="NCBI Taxonomy" id="450801"/>
    <lineage>
        <taxon>Bacteria</taxon>
        <taxon>Bacillati</taxon>
        <taxon>Actinomycetota</taxon>
        <taxon>Actinomycetes</taxon>
        <taxon>Pseudonocardiales</taxon>
        <taxon>Pseudonocardiaceae</taxon>
        <taxon>Amycolatopsis</taxon>
    </lineage>
</organism>
<comment type="caution">
    <text evidence="3">The sequence shown here is derived from an EMBL/GenBank/DDBJ whole genome shotgun (WGS) entry which is preliminary data.</text>
</comment>
<proteinExistence type="predicted"/>
<feature type="transmembrane region" description="Helical" evidence="2">
    <location>
        <begin position="111"/>
        <end position="133"/>
    </location>
</feature>
<evidence type="ECO:0000313" key="4">
    <source>
        <dbReference type="Proteomes" id="UP001597417"/>
    </source>
</evidence>
<feature type="region of interest" description="Disordered" evidence="1">
    <location>
        <begin position="527"/>
        <end position="546"/>
    </location>
</feature>
<dbReference type="EMBL" id="JBHUKR010000020">
    <property type="protein sequence ID" value="MFD2420739.1"/>
    <property type="molecule type" value="Genomic_DNA"/>
</dbReference>
<accession>A0ABW5G1F9</accession>
<reference evidence="4" key="1">
    <citation type="journal article" date="2019" name="Int. J. Syst. Evol. Microbiol.">
        <title>The Global Catalogue of Microorganisms (GCM) 10K type strain sequencing project: providing services to taxonomists for standard genome sequencing and annotation.</title>
        <authorList>
            <consortium name="The Broad Institute Genomics Platform"/>
            <consortium name="The Broad Institute Genome Sequencing Center for Infectious Disease"/>
            <person name="Wu L."/>
            <person name="Ma J."/>
        </authorList>
    </citation>
    <scope>NUCLEOTIDE SEQUENCE [LARGE SCALE GENOMIC DNA]</scope>
    <source>
        <strain evidence="4">CGMCC 4.7645</strain>
    </source>
</reference>
<evidence type="ECO:0000256" key="2">
    <source>
        <dbReference type="SAM" id="Phobius"/>
    </source>
</evidence>
<gene>
    <name evidence="3" type="ORF">ACFSXZ_30860</name>
</gene>
<feature type="compositionally biased region" description="Polar residues" evidence="1">
    <location>
        <begin position="534"/>
        <end position="546"/>
    </location>
</feature>
<sequence>MTEPDAARATSGQVTRYLCVAARTDENFANRVLNGVFAGDLRATAPSVGFDLRPVVLHCLAARRQWYLRDLALVVCVVIALVVSLLWTVLSLLVIAALAGTVRRPGGRGRTWPVVPALLMVAIPVLLAVLISGLTPSGGDPEAVGLPGWLTGVPWLGLPVVLVMYGALAWDVLTTRQVVIGELARSRFRPEAAPRPREEWVAPILGAIEATQYGNVTPYSGFTPFLGYGTAMVGWAFALPTSRRGRTDPGEVVEIDVGELIEHVRNRLVALGQAGEGSGEPLEGLHITDRIFVSGEALGSRFLPRRDLPPRQNLTPEEIREIAGQPNGSARYFLCAEVRSWGEEMVASTFLHFSTDGRLLYFQCDRAILGPVWSQYHHVDRLTDTPVPGQIGRMLLSSAARLPSLVAGAPGRVLRVGLAGIRHRARLERNRHLAGEDLGYDYGARFSVRQMAEDAVSHNYFQNTDVHKHLKIVERHVLTAVLDFLDEHEVDTTEFANRQMVILNQGIVQTGGVSHVGNQAVGLGATATQTTTTVPPRNSQETANAG</sequence>
<keyword evidence="2" id="KW-0812">Transmembrane</keyword>
<feature type="transmembrane region" description="Helical" evidence="2">
    <location>
        <begin position="153"/>
        <end position="173"/>
    </location>
</feature>
<evidence type="ECO:0000256" key="1">
    <source>
        <dbReference type="SAM" id="MobiDB-lite"/>
    </source>
</evidence>
<name>A0ABW5G1F9_9PSEU</name>